<evidence type="ECO:0000313" key="2">
    <source>
        <dbReference type="EMBL" id="CAD9552160.1"/>
    </source>
</evidence>
<reference evidence="2" key="1">
    <citation type="submission" date="2021-01" db="EMBL/GenBank/DDBJ databases">
        <authorList>
            <person name="Corre E."/>
            <person name="Pelletier E."/>
            <person name="Niang G."/>
            <person name="Scheremetjew M."/>
            <person name="Finn R."/>
            <person name="Kale V."/>
            <person name="Holt S."/>
            <person name="Cochrane G."/>
            <person name="Meng A."/>
            <person name="Brown T."/>
            <person name="Cohen L."/>
        </authorList>
    </citation>
    <scope>NUCLEOTIDE SEQUENCE</scope>
    <source>
        <strain evidence="2">SAG4.97</strain>
    </source>
</reference>
<accession>A0A7S2JMI5</accession>
<evidence type="ECO:0000256" key="1">
    <source>
        <dbReference type="SAM" id="MobiDB-lite"/>
    </source>
</evidence>
<dbReference type="EMBL" id="HBGX01001688">
    <property type="protein sequence ID" value="CAD9552160.1"/>
    <property type="molecule type" value="Transcribed_RNA"/>
</dbReference>
<organism evidence="2">
    <name type="scientific">Cyanoptyche gloeocystis</name>
    <dbReference type="NCBI Taxonomy" id="77922"/>
    <lineage>
        <taxon>Eukaryota</taxon>
        <taxon>Glaucocystophyceae</taxon>
        <taxon>Glaucocystophyceae incertae sedis</taxon>
        <taxon>Cyanoptyche</taxon>
    </lineage>
</organism>
<feature type="region of interest" description="Disordered" evidence="1">
    <location>
        <begin position="1"/>
        <end position="24"/>
    </location>
</feature>
<sequence length="99" mass="10915">MLRRDTPTAKISHSMDNEEDNGLTRHSIVQTTDRKPFVDAAAVVIKYSLVTTSVLWPLMQDLFEVSILCTTGTSCGTQPAHKQQQGSLPTNNTARHAPH</sequence>
<proteinExistence type="predicted"/>
<feature type="region of interest" description="Disordered" evidence="1">
    <location>
        <begin position="74"/>
        <end position="99"/>
    </location>
</feature>
<dbReference type="AlphaFoldDB" id="A0A7S2JMI5"/>
<name>A0A7S2JMI5_9EUKA</name>
<gene>
    <name evidence="2" type="ORF">CGLO1086_LOCUS760</name>
</gene>
<protein>
    <submittedName>
        <fullName evidence="2">Uncharacterized protein</fullName>
    </submittedName>
</protein>